<feature type="transmembrane region" description="Helical" evidence="1">
    <location>
        <begin position="174"/>
        <end position="198"/>
    </location>
</feature>
<dbReference type="PROSITE" id="PS51257">
    <property type="entry name" value="PROKAR_LIPOPROTEIN"/>
    <property type="match status" value="1"/>
</dbReference>
<dbReference type="InterPro" id="IPR025699">
    <property type="entry name" value="ABC2_memb-like"/>
</dbReference>
<evidence type="ECO:0000256" key="1">
    <source>
        <dbReference type="SAM" id="Phobius"/>
    </source>
</evidence>
<feature type="transmembrane region" description="Helical" evidence="1">
    <location>
        <begin position="12"/>
        <end position="30"/>
    </location>
</feature>
<keyword evidence="1" id="KW-0812">Transmembrane</keyword>
<proteinExistence type="predicted"/>
<dbReference type="Proteomes" id="UP000886847">
    <property type="component" value="Unassembled WGS sequence"/>
</dbReference>
<keyword evidence="1" id="KW-1133">Transmembrane helix</keyword>
<evidence type="ECO:0000313" key="3">
    <source>
        <dbReference type="Proteomes" id="UP000886847"/>
    </source>
</evidence>
<dbReference type="EMBL" id="DXEW01000005">
    <property type="protein sequence ID" value="HIX49889.1"/>
    <property type="molecule type" value="Genomic_DNA"/>
</dbReference>
<dbReference type="AlphaFoldDB" id="A0A9D1VZN1"/>
<evidence type="ECO:0000313" key="2">
    <source>
        <dbReference type="EMBL" id="HIX49889.1"/>
    </source>
</evidence>
<keyword evidence="1" id="KW-0472">Membrane</keyword>
<reference evidence="2" key="1">
    <citation type="journal article" date="2021" name="PeerJ">
        <title>Extensive microbial diversity within the chicken gut microbiome revealed by metagenomics and culture.</title>
        <authorList>
            <person name="Gilroy R."/>
            <person name="Ravi A."/>
            <person name="Getino M."/>
            <person name="Pursley I."/>
            <person name="Horton D.L."/>
            <person name="Alikhan N.F."/>
            <person name="Baker D."/>
            <person name="Gharbi K."/>
            <person name="Hall N."/>
            <person name="Watson M."/>
            <person name="Adriaenssens E.M."/>
            <person name="Foster-Nyarko E."/>
            <person name="Jarju S."/>
            <person name="Secka A."/>
            <person name="Antonio M."/>
            <person name="Oren A."/>
            <person name="Chaudhuri R.R."/>
            <person name="La Ragione R."/>
            <person name="Hildebrand F."/>
            <person name="Pallen M.J."/>
        </authorList>
    </citation>
    <scope>NUCLEOTIDE SEQUENCE</scope>
    <source>
        <strain evidence="2">2189</strain>
    </source>
</reference>
<dbReference type="Pfam" id="PF13346">
    <property type="entry name" value="ABC2_membrane_5"/>
    <property type="match status" value="1"/>
</dbReference>
<organism evidence="2 3">
    <name type="scientific">Candidatus Borkfalkia faecavium</name>
    <dbReference type="NCBI Taxonomy" id="2838508"/>
    <lineage>
        <taxon>Bacteria</taxon>
        <taxon>Bacillati</taxon>
        <taxon>Bacillota</taxon>
        <taxon>Clostridia</taxon>
        <taxon>Christensenellales</taxon>
        <taxon>Christensenellaceae</taxon>
        <taxon>Candidatus Borkfalkia</taxon>
    </lineage>
</organism>
<comment type="caution">
    <text evidence="2">The sequence shown here is derived from an EMBL/GenBank/DDBJ whole genome shotgun (WGS) entry which is preliminary data.</text>
</comment>
<feature type="transmembrane region" description="Helical" evidence="1">
    <location>
        <begin position="109"/>
        <end position="131"/>
    </location>
</feature>
<feature type="transmembrane region" description="Helical" evidence="1">
    <location>
        <begin position="82"/>
        <end position="103"/>
    </location>
</feature>
<name>A0A9D1VZN1_9FIRM</name>
<protein>
    <submittedName>
        <fullName evidence="2">ABC-2 transporter permease</fullName>
    </submittedName>
</protein>
<sequence>MKGLLYKNCKNVASVIWYYVAFAAVFFAVGCIGGNLIYLGSVGIMMCVIVPLASFACDERENWDAFAVSSGISRRQLVMSRYLFSALPIIACALLSALTLFFAEDMAASAAQLLFFAGMWLIAVSVLLPLVHAYGAEKARIQLTLIMVVIFAAGLTAGIFLFGEDAAFELPAFVLPSAIFAVGVAFAAVSPFLSVSIMNKKDL</sequence>
<accession>A0A9D1VZN1</accession>
<feature type="transmembrane region" description="Helical" evidence="1">
    <location>
        <begin position="143"/>
        <end position="162"/>
    </location>
</feature>
<reference evidence="2" key="2">
    <citation type="submission" date="2021-04" db="EMBL/GenBank/DDBJ databases">
        <authorList>
            <person name="Gilroy R."/>
        </authorList>
    </citation>
    <scope>NUCLEOTIDE SEQUENCE</scope>
    <source>
        <strain evidence="2">2189</strain>
    </source>
</reference>
<gene>
    <name evidence="2" type="ORF">H9851_01215</name>
</gene>